<feature type="transmembrane region" description="Helical" evidence="8">
    <location>
        <begin position="186"/>
        <end position="206"/>
    </location>
</feature>
<evidence type="ECO:0000256" key="8">
    <source>
        <dbReference type="HAMAP-Rule" id="MF_01148"/>
    </source>
</evidence>
<name>A0ABU5GBQ2_9ACTO</name>
<feature type="transmembrane region" description="Helical" evidence="8">
    <location>
        <begin position="52"/>
        <end position="70"/>
    </location>
</feature>
<organism evidence="11 12">
    <name type="scientific">Actinotignum urinale</name>
    <dbReference type="NCBI Taxonomy" id="190146"/>
    <lineage>
        <taxon>Bacteria</taxon>
        <taxon>Bacillati</taxon>
        <taxon>Actinomycetota</taxon>
        <taxon>Actinomycetes</taxon>
        <taxon>Actinomycetales</taxon>
        <taxon>Actinomycetaceae</taxon>
        <taxon>Actinotignum</taxon>
    </lineage>
</organism>
<comment type="subcellular location">
    <subcellularLocation>
        <location evidence="1 8">Cell membrane</location>
        <topology evidence="1 8">Multi-pass membrane protein</topology>
    </subcellularLocation>
</comment>
<dbReference type="EC" id="2.3.1.269" evidence="8"/>
<comment type="catalytic activity">
    <reaction evidence="8">
        <text>N-terminal S-1,2-diacyl-sn-glyceryl-L-cysteinyl-[lipoprotein] + a glycerophospholipid = N-acyl-S-1,2-diacyl-sn-glyceryl-L-cysteinyl-[lipoprotein] + a 2-acyl-sn-glycero-3-phospholipid + H(+)</text>
        <dbReference type="Rhea" id="RHEA:48228"/>
        <dbReference type="Rhea" id="RHEA-COMP:14681"/>
        <dbReference type="Rhea" id="RHEA-COMP:14684"/>
        <dbReference type="ChEBI" id="CHEBI:15378"/>
        <dbReference type="ChEBI" id="CHEBI:136912"/>
        <dbReference type="ChEBI" id="CHEBI:140656"/>
        <dbReference type="ChEBI" id="CHEBI:140657"/>
        <dbReference type="ChEBI" id="CHEBI:140660"/>
        <dbReference type="EC" id="2.3.1.269"/>
    </reaction>
</comment>
<feature type="transmembrane region" description="Helical" evidence="8">
    <location>
        <begin position="29"/>
        <end position="46"/>
    </location>
</feature>
<feature type="domain" description="CN hydrolase" evidence="10">
    <location>
        <begin position="217"/>
        <end position="487"/>
    </location>
</feature>
<evidence type="ECO:0000256" key="2">
    <source>
        <dbReference type="ARBA" id="ARBA00022475"/>
    </source>
</evidence>
<keyword evidence="6 8" id="KW-0472">Membrane</keyword>
<dbReference type="InterPro" id="IPR036526">
    <property type="entry name" value="C-N_Hydrolase_sf"/>
</dbReference>
<proteinExistence type="inferred from homology"/>
<keyword evidence="12" id="KW-1185">Reference proteome</keyword>
<feature type="region of interest" description="Disordered" evidence="9">
    <location>
        <begin position="514"/>
        <end position="545"/>
    </location>
</feature>
<comment type="caution">
    <text evidence="11">The sequence shown here is derived from an EMBL/GenBank/DDBJ whole genome shotgun (WGS) entry which is preliminary data.</text>
</comment>
<dbReference type="PANTHER" id="PTHR38686">
    <property type="entry name" value="APOLIPOPROTEIN N-ACYLTRANSFERASE"/>
    <property type="match status" value="1"/>
</dbReference>
<dbReference type="HAMAP" id="MF_01148">
    <property type="entry name" value="Lnt"/>
    <property type="match status" value="1"/>
</dbReference>
<dbReference type="InterPro" id="IPR003010">
    <property type="entry name" value="C-N_Hydrolase"/>
</dbReference>
<comment type="similarity">
    <text evidence="8">Belongs to the CN hydrolase family. Apolipoprotein N-acyltransferase subfamily.</text>
</comment>
<dbReference type="EMBL" id="JAWNGA010000007">
    <property type="protein sequence ID" value="MDY5133058.1"/>
    <property type="molecule type" value="Genomic_DNA"/>
</dbReference>
<evidence type="ECO:0000256" key="3">
    <source>
        <dbReference type="ARBA" id="ARBA00022679"/>
    </source>
</evidence>
<keyword evidence="7 8" id="KW-0012">Acyltransferase</keyword>
<dbReference type="InterPro" id="IPR045378">
    <property type="entry name" value="LNT_N"/>
</dbReference>
<evidence type="ECO:0000256" key="5">
    <source>
        <dbReference type="ARBA" id="ARBA00022989"/>
    </source>
</evidence>
<dbReference type="PANTHER" id="PTHR38686:SF1">
    <property type="entry name" value="APOLIPOPROTEIN N-ACYLTRANSFERASE"/>
    <property type="match status" value="1"/>
</dbReference>
<evidence type="ECO:0000313" key="12">
    <source>
        <dbReference type="Proteomes" id="UP001275049"/>
    </source>
</evidence>
<dbReference type="Pfam" id="PF00795">
    <property type="entry name" value="CN_hydrolase"/>
    <property type="match status" value="1"/>
</dbReference>
<dbReference type="RefSeq" id="WP_320755247.1">
    <property type="nucleotide sequence ID" value="NZ_JAWNGA010000007.1"/>
</dbReference>
<comment type="pathway">
    <text evidence="8">Protein modification; lipoprotein biosynthesis (N-acyl transfer).</text>
</comment>
<feature type="transmembrane region" description="Helical" evidence="8">
    <location>
        <begin position="107"/>
        <end position="125"/>
    </location>
</feature>
<keyword evidence="2 8" id="KW-1003">Cell membrane</keyword>
<sequence length="545" mass="59961">MLRVGFLLRLLCATCCGILLYLAFPPVSVGLMAIAGVACLAVLTEYCRARGAYGYGILALWMFFSLHFSWAGEASKELLPQIALGLLEALMMAFAPMGWRYLSEWKYRFPALVYVCGGAFVWVACEQIRSMVPFGGIAWGTLAFSQVSTPLVRLAPWGSTQLVSWCVVAIALSLAYTWRNAKKMKVIPAMSCAASGITIFCVPWFIPLPAQASTGNVRIGVVQGNVTHGQRLPSNEAALSVTLNHVKETEKFLPGSVDLVVWPESASDLDIRTTPESMNPILTQARRLGVPIILGTQEYTTQGNIRHRSNDYVVVMPDGKIATKYSKQHPVPFGEYMPYRDFFRMFSSSVDLISVDMLPGEQPALLEVPLKTSEGARTISLATPICFEVAWGTIGSEAIRAGAEVYVLPTNNASFGRSAESAQQFDMLRFRAVEYQRTGIQVSTMGTSGFVYPHGAVGKRTPLWQSASFVVKTPLVNGVTPAAQLFVVYIWLYTIAGIVFFARGWWIYRENPPKKKGKVARAGGGRFRKKIARSPKNHGHSKKKK</sequence>
<comment type="function">
    <text evidence="8">Catalyzes the phospholipid dependent N-acylation of the N-terminal cysteine of apolipoprotein, the last step in lipoprotein maturation.</text>
</comment>
<dbReference type="Gene3D" id="3.60.110.10">
    <property type="entry name" value="Carbon-nitrogen hydrolase"/>
    <property type="match status" value="1"/>
</dbReference>
<feature type="transmembrane region" description="Helical" evidence="8">
    <location>
        <begin position="6"/>
        <end position="24"/>
    </location>
</feature>
<evidence type="ECO:0000256" key="4">
    <source>
        <dbReference type="ARBA" id="ARBA00022692"/>
    </source>
</evidence>
<dbReference type="NCBIfam" id="TIGR00546">
    <property type="entry name" value="lnt"/>
    <property type="match status" value="1"/>
</dbReference>
<feature type="compositionally biased region" description="Basic residues" evidence="9">
    <location>
        <begin position="526"/>
        <end position="545"/>
    </location>
</feature>
<feature type="transmembrane region" description="Helical" evidence="8">
    <location>
        <begin position="82"/>
        <end position="101"/>
    </location>
</feature>
<evidence type="ECO:0000256" key="6">
    <source>
        <dbReference type="ARBA" id="ARBA00023136"/>
    </source>
</evidence>
<evidence type="ECO:0000256" key="1">
    <source>
        <dbReference type="ARBA" id="ARBA00004651"/>
    </source>
</evidence>
<reference evidence="11 12" key="1">
    <citation type="submission" date="2023-10" db="EMBL/GenBank/DDBJ databases">
        <title>Whole Genome based description of the genera Actinobaculum and Actinotignum reveals a complex phylogenetic relationship within the species included in the genus Actinotignum.</title>
        <authorList>
            <person name="Jensen C.S."/>
            <person name="Dargis R."/>
            <person name="Kemp M."/>
            <person name="Christensen J.J."/>
        </authorList>
    </citation>
    <scope>NUCLEOTIDE SEQUENCE [LARGE SCALE GENOMIC DNA]</scope>
    <source>
        <strain evidence="11 12">SLA_B974</strain>
    </source>
</reference>
<keyword evidence="3 8" id="KW-0808">Transferase</keyword>
<evidence type="ECO:0000256" key="7">
    <source>
        <dbReference type="ARBA" id="ARBA00023315"/>
    </source>
</evidence>
<protein>
    <recommendedName>
        <fullName evidence="8">Apolipoprotein N-acyltransferase</fullName>
        <shortName evidence="8">ALP N-acyltransferase</shortName>
        <ecNumber evidence="8">2.3.1.269</ecNumber>
    </recommendedName>
</protein>
<evidence type="ECO:0000259" key="10">
    <source>
        <dbReference type="PROSITE" id="PS50263"/>
    </source>
</evidence>
<feature type="transmembrane region" description="Helical" evidence="8">
    <location>
        <begin position="486"/>
        <end position="508"/>
    </location>
</feature>
<dbReference type="InterPro" id="IPR004563">
    <property type="entry name" value="Apolipo_AcylTrfase"/>
</dbReference>
<dbReference type="SUPFAM" id="SSF56317">
    <property type="entry name" value="Carbon-nitrogen hydrolase"/>
    <property type="match status" value="1"/>
</dbReference>
<keyword evidence="4 8" id="KW-0812">Transmembrane</keyword>
<evidence type="ECO:0000256" key="9">
    <source>
        <dbReference type="SAM" id="MobiDB-lite"/>
    </source>
</evidence>
<dbReference type="PROSITE" id="PS50263">
    <property type="entry name" value="CN_HYDROLASE"/>
    <property type="match status" value="1"/>
</dbReference>
<dbReference type="Proteomes" id="UP001275049">
    <property type="component" value="Unassembled WGS sequence"/>
</dbReference>
<feature type="transmembrane region" description="Helical" evidence="8">
    <location>
        <begin position="162"/>
        <end position="179"/>
    </location>
</feature>
<dbReference type="Pfam" id="PF20154">
    <property type="entry name" value="LNT_N"/>
    <property type="match status" value="1"/>
</dbReference>
<gene>
    <name evidence="8 11" type="primary">lnt</name>
    <name evidence="11" type="ORF">R6G86_04785</name>
</gene>
<evidence type="ECO:0000313" key="11">
    <source>
        <dbReference type="EMBL" id="MDY5133058.1"/>
    </source>
</evidence>
<dbReference type="CDD" id="cd07571">
    <property type="entry name" value="ALP_N-acyl_transferase"/>
    <property type="match status" value="1"/>
</dbReference>
<keyword evidence="5 8" id="KW-1133">Transmembrane helix</keyword>
<accession>A0ABU5GBQ2</accession>